<gene>
    <name evidence="2" type="ORF">GALL_384370</name>
</gene>
<accession>A0A1J5Q8Z2</accession>
<protein>
    <submittedName>
        <fullName evidence="2">Uncharacterized protein</fullName>
    </submittedName>
</protein>
<dbReference type="EMBL" id="MLJW01001154">
    <property type="protein sequence ID" value="OIQ79824.1"/>
    <property type="molecule type" value="Genomic_DNA"/>
</dbReference>
<name>A0A1J5Q8Z2_9ZZZZ</name>
<sequence length="205" mass="22411">MRGVQLDQLEAHAHRAPRGFDEAFADAAQPRGIERLRRRFGVAVGQCRRRHAGPAAGVGRQLAAAVPGHPARRLAPGVRQLDADRNRRVLAQRVEHPPQRRLVGVGPQAEVARRDAPDRLDRGGLDDQQPGARQRELAEVDQVPVAGAAVVGRVLAHRRDRDAVGQLELAEPDRAEQRAHRRGTVNARRASSGARCISCRRPGYG</sequence>
<reference evidence="2" key="1">
    <citation type="submission" date="2016-10" db="EMBL/GenBank/DDBJ databases">
        <title>Sequence of Gallionella enrichment culture.</title>
        <authorList>
            <person name="Poehlein A."/>
            <person name="Muehling M."/>
            <person name="Daniel R."/>
        </authorList>
    </citation>
    <scope>NUCLEOTIDE SEQUENCE</scope>
</reference>
<evidence type="ECO:0000313" key="2">
    <source>
        <dbReference type="EMBL" id="OIQ79824.1"/>
    </source>
</evidence>
<feature type="region of interest" description="Disordered" evidence="1">
    <location>
        <begin position="166"/>
        <end position="194"/>
    </location>
</feature>
<evidence type="ECO:0000256" key="1">
    <source>
        <dbReference type="SAM" id="MobiDB-lite"/>
    </source>
</evidence>
<organism evidence="2">
    <name type="scientific">mine drainage metagenome</name>
    <dbReference type="NCBI Taxonomy" id="410659"/>
    <lineage>
        <taxon>unclassified sequences</taxon>
        <taxon>metagenomes</taxon>
        <taxon>ecological metagenomes</taxon>
    </lineage>
</organism>
<comment type="caution">
    <text evidence="2">The sequence shown here is derived from an EMBL/GenBank/DDBJ whole genome shotgun (WGS) entry which is preliminary data.</text>
</comment>
<feature type="region of interest" description="Disordered" evidence="1">
    <location>
        <begin position="103"/>
        <end position="138"/>
    </location>
</feature>
<dbReference type="AlphaFoldDB" id="A0A1J5Q8Z2"/>
<proteinExistence type="predicted"/>
<feature type="compositionally biased region" description="Basic and acidic residues" evidence="1">
    <location>
        <begin position="111"/>
        <end position="125"/>
    </location>
</feature>